<evidence type="ECO:0000313" key="3">
    <source>
        <dbReference type="Proteomes" id="UP000606274"/>
    </source>
</evidence>
<reference evidence="2" key="1">
    <citation type="submission" date="2020-08" db="EMBL/GenBank/DDBJ databases">
        <title>Chromosome-level assembly of Southern catfish (Silurus meridionalis) provides insights into visual adaptation to the nocturnal and benthic lifestyles.</title>
        <authorList>
            <person name="Zhang Y."/>
            <person name="Wang D."/>
            <person name="Peng Z."/>
        </authorList>
    </citation>
    <scope>NUCLEOTIDE SEQUENCE</scope>
    <source>
        <strain evidence="2">SWU-2019-XX</strain>
        <tissue evidence="2">Muscle</tissue>
    </source>
</reference>
<evidence type="ECO:0000313" key="2">
    <source>
        <dbReference type="EMBL" id="KAF7687631.1"/>
    </source>
</evidence>
<dbReference type="EMBL" id="JABFDY010000027">
    <property type="protein sequence ID" value="KAF7687631.1"/>
    <property type="molecule type" value="Genomic_DNA"/>
</dbReference>
<feature type="compositionally biased region" description="Basic residues" evidence="1">
    <location>
        <begin position="17"/>
        <end position="30"/>
    </location>
</feature>
<gene>
    <name evidence="2" type="ORF">HF521_014859</name>
</gene>
<dbReference type="AlphaFoldDB" id="A0A8T0A6X8"/>
<organism evidence="2 3">
    <name type="scientific">Silurus meridionalis</name>
    <name type="common">Southern catfish</name>
    <name type="synonym">Silurus soldatovi meridionalis</name>
    <dbReference type="NCBI Taxonomy" id="175797"/>
    <lineage>
        <taxon>Eukaryota</taxon>
        <taxon>Metazoa</taxon>
        <taxon>Chordata</taxon>
        <taxon>Craniata</taxon>
        <taxon>Vertebrata</taxon>
        <taxon>Euteleostomi</taxon>
        <taxon>Actinopterygii</taxon>
        <taxon>Neopterygii</taxon>
        <taxon>Teleostei</taxon>
        <taxon>Ostariophysi</taxon>
        <taxon>Siluriformes</taxon>
        <taxon>Siluridae</taxon>
        <taxon>Silurus</taxon>
    </lineage>
</organism>
<accession>A0A8T0A6X8</accession>
<name>A0A8T0A6X8_SILME</name>
<feature type="compositionally biased region" description="Basic and acidic residues" evidence="1">
    <location>
        <begin position="46"/>
        <end position="64"/>
    </location>
</feature>
<keyword evidence="3" id="KW-1185">Reference proteome</keyword>
<proteinExistence type="predicted"/>
<comment type="caution">
    <text evidence="2">The sequence shown here is derived from an EMBL/GenBank/DDBJ whole genome shotgun (WGS) entry which is preliminary data.</text>
</comment>
<evidence type="ECO:0000256" key="1">
    <source>
        <dbReference type="SAM" id="MobiDB-lite"/>
    </source>
</evidence>
<sequence length="133" mass="14695">MQQGAESKLISSFPPLSKKRRGMRRDRRSKNSGSNGASPFKAMTKRKWEGRREGFRVNTTREEAQGPGRPTSRGRFSESWKRLSSRQGSTKRSGLAAQQAAVRTGMASVCGLTGGWHGRELESYPVLQEAPGI</sequence>
<feature type="region of interest" description="Disordered" evidence="1">
    <location>
        <begin position="1"/>
        <end position="95"/>
    </location>
</feature>
<protein>
    <submittedName>
        <fullName evidence="2">Uncharacterized protein</fullName>
    </submittedName>
</protein>
<dbReference type="Proteomes" id="UP000606274">
    <property type="component" value="Unassembled WGS sequence"/>
</dbReference>